<evidence type="ECO:0000313" key="1">
    <source>
        <dbReference type="EMBL" id="KNZ53737.1"/>
    </source>
</evidence>
<accession>A0A0L6UZQ6</accession>
<reference evidence="1 2" key="1">
    <citation type="submission" date="2015-08" db="EMBL/GenBank/DDBJ databases">
        <title>Next Generation Sequencing and Analysis of the Genome of Puccinia sorghi L Schw, the Causal Agent of Maize Common Rust.</title>
        <authorList>
            <person name="Rochi L."/>
            <person name="Burguener G."/>
            <person name="Darino M."/>
            <person name="Turjanski A."/>
            <person name="Kreff E."/>
            <person name="Dieguez M.J."/>
            <person name="Sacco F."/>
        </authorList>
    </citation>
    <scope>NUCLEOTIDE SEQUENCE [LARGE SCALE GENOMIC DNA]</scope>
    <source>
        <strain evidence="1 2">RO10H11247</strain>
    </source>
</reference>
<proteinExistence type="predicted"/>
<dbReference type="EMBL" id="LAVV01008113">
    <property type="protein sequence ID" value="KNZ53737.1"/>
    <property type="molecule type" value="Genomic_DNA"/>
</dbReference>
<sequence length="1062" mass="119883">MALAEKFFPLTCSFTELIPVVKLVPSSHVKPSTKIKKSFGYNAITGCKSALSPSHTAVCHGDKIPAVGRGFSSLQAWGEVAVGVSHLPRSKDRSLSCRGYLVGLPSSSVCVVLGGCLRDPPTTNLPKPRFYFFQLSHWINIMNFKVSSVDIQVSELNKSCGGFVKLLLLGFSELIDPVNVACDLRHYPQIIQESDMKALACSAMETALIKIEQIQVHFEINISYIVPLVFPIYQSPQPWSHISGTFQISQAKIQIPRPENICPFRLISIFLFLVKLDMSRKFLNWNMFSVADFHDTMSEWLRSRPAKAVGLPARVRISLVSMPCFTSADATARSIDVLVTCSSGIGAMVFVLIRLFGQQESGGVILALPVVPGMPFSRGFVPRGASRLSHRIMAELESTEATETTLMARLDREDAEIEIRRRAETLEESPDWNRVVWKMKVKNQSKCSWERRRIKLNKKQRHHRQERSLILHDQLRKSQQARIEVMEFEFQRSETAEVINPEAPDHKKKIHFISNLPTTKPQKLIPPQMEPVKTNHIMKFFPLWAWKYYYVLFFFFHLPHFLKKDCQSNLRMIIQIHIVSLTLKDKDENPEDYPTTRAVFMALAEKFFPLTCSFTELIPVVCWCKLNKFDYVKHSALSPSHTAVCHGDKIPAVGRGFSSLQAWGEVAVGVSHLPRSKDRSLSCRGYLVGLPSSSVCVVLGGCLRDPPTTNLPKPRFYFFQLSHWINIMNFKVSSVDIQVSELNKSCGGFVKLLLLGFSELIDPVNVACDLRHYPQIIQESDMKALACSAMETALIKIEQIQVHFEINISYIVPLVFPIYQSPQPWSHISGTFQISQAKIQIPRPENICPFRLISIFLFLVKLDMSRKFLNWNMFSVADFHDTMSEWLRSRPAKAWLRSRPAKAVGLPARVRISLVSLRLASGLIVRRNSAAVRRSAAMTAGGCDGVVKSDWWRALNAPACRILFVEVDVICRRSRNLIDFVSIEEDARITIFMFQSASCSGESVYPFPSVPESLQQQANPPTATPGDITTCRSETLSQRNNCILTAQHFPKDSVSDNVTDKQ</sequence>
<organism evidence="1 2">
    <name type="scientific">Puccinia sorghi</name>
    <dbReference type="NCBI Taxonomy" id="27349"/>
    <lineage>
        <taxon>Eukaryota</taxon>
        <taxon>Fungi</taxon>
        <taxon>Dikarya</taxon>
        <taxon>Basidiomycota</taxon>
        <taxon>Pucciniomycotina</taxon>
        <taxon>Pucciniomycetes</taxon>
        <taxon>Pucciniales</taxon>
        <taxon>Pucciniaceae</taxon>
        <taxon>Puccinia</taxon>
    </lineage>
</organism>
<keyword evidence="2" id="KW-1185">Reference proteome</keyword>
<gene>
    <name evidence="1" type="ORF">VP01_314g3</name>
</gene>
<evidence type="ECO:0000313" key="2">
    <source>
        <dbReference type="Proteomes" id="UP000037035"/>
    </source>
</evidence>
<comment type="caution">
    <text evidence="1">The sequence shown here is derived from an EMBL/GenBank/DDBJ whole genome shotgun (WGS) entry which is preliminary data.</text>
</comment>
<dbReference type="Proteomes" id="UP000037035">
    <property type="component" value="Unassembled WGS sequence"/>
</dbReference>
<protein>
    <submittedName>
        <fullName evidence="1">Uncharacterized protein</fullName>
    </submittedName>
</protein>
<name>A0A0L6UZQ6_9BASI</name>
<dbReference type="AlphaFoldDB" id="A0A0L6UZQ6"/>
<dbReference type="VEuPathDB" id="FungiDB:VP01_314g3"/>